<keyword evidence="6" id="KW-0812">Transmembrane</keyword>
<dbReference type="InterPro" id="IPR050498">
    <property type="entry name" value="Ycf3"/>
</dbReference>
<feature type="repeat" description="TPR" evidence="3">
    <location>
        <begin position="293"/>
        <end position="326"/>
    </location>
</feature>
<keyword evidence="8" id="KW-1185">Reference proteome</keyword>
<dbReference type="PROSITE" id="PS50293">
    <property type="entry name" value="TPR_REGION"/>
    <property type="match status" value="1"/>
</dbReference>
<dbReference type="InterPro" id="IPR019734">
    <property type="entry name" value="TPR_rpt"/>
</dbReference>
<reference evidence="7 8" key="1">
    <citation type="journal article" date="2006" name="Nature">
        <title>Global trends of whole-genome duplications revealed by the ciliate Paramecium tetraurelia.</title>
        <authorList>
            <consortium name="Genoscope"/>
            <person name="Aury J.-M."/>
            <person name="Jaillon O."/>
            <person name="Duret L."/>
            <person name="Noel B."/>
            <person name="Jubin C."/>
            <person name="Porcel B.M."/>
            <person name="Segurens B."/>
            <person name="Daubin V."/>
            <person name="Anthouard V."/>
            <person name="Aiach N."/>
            <person name="Arnaiz O."/>
            <person name="Billaut A."/>
            <person name="Beisson J."/>
            <person name="Blanc I."/>
            <person name="Bouhouche K."/>
            <person name="Camara F."/>
            <person name="Duharcourt S."/>
            <person name="Guigo R."/>
            <person name="Gogendeau D."/>
            <person name="Katinka M."/>
            <person name="Keller A.-M."/>
            <person name="Kissmehl R."/>
            <person name="Klotz C."/>
            <person name="Koll F."/>
            <person name="Le Moue A."/>
            <person name="Lepere C."/>
            <person name="Malinsky S."/>
            <person name="Nowacki M."/>
            <person name="Nowak J.K."/>
            <person name="Plattner H."/>
            <person name="Poulain J."/>
            <person name="Ruiz F."/>
            <person name="Serrano V."/>
            <person name="Zagulski M."/>
            <person name="Dessen P."/>
            <person name="Betermier M."/>
            <person name="Weissenbach J."/>
            <person name="Scarpelli C."/>
            <person name="Schachter V."/>
            <person name="Sperling L."/>
            <person name="Meyer E."/>
            <person name="Cohen J."/>
            <person name="Wincker P."/>
        </authorList>
    </citation>
    <scope>NUCLEOTIDE SEQUENCE [LARGE SCALE GENOMIC DNA]</scope>
    <source>
        <strain evidence="7 8">Stock d4-2</strain>
    </source>
</reference>
<keyword evidence="1" id="KW-0677">Repeat</keyword>
<dbReference type="Gene3D" id="1.25.40.10">
    <property type="entry name" value="Tetratricopeptide repeat domain"/>
    <property type="match status" value="3"/>
</dbReference>
<dbReference type="InterPro" id="IPR011990">
    <property type="entry name" value="TPR-like_helical_dom_sf"/>
</dbReference>
<evidence type="ECO:0000256" key="2">
    <source>
        <dbReference type="ARBA" id="ARBA00022803"/>
    </source>
</evidence>
<evidence type="ECO:0000256" key="6">
    <source>
        <dbReference type="SAM" id="Phobius"/>
    </source>
</evidence>
<accession>A0BQM5</accession>
<dbReference type="HOGENOM" id="CLU_353940_0_0_1"/>
<keyword evidence="6" id="KW-1133">Transmembrane helix</keyword>
<dbReference type="RefSeq" id="XP_001428240.1">
    <property type="nucleotide sequence ID" value="XM_001428203.1"/>
</dbReference>
<feature type="repeat" description="TPR" evidence="3">
    <location>
        <begin position="251"/>
        <end position="284"/>
    </location>
</feature>
<dbReference type="EMBL" id="CT868009">
    <property type="protein sequence ID" value="CAK60842.1"/>
    <property type="molecule type" value="Genomic_DNA"/>
</dbReference>
<dbReference type="AlphaFoldDB" id="A0BQM5"/>
<feature type="repeat" description="TPR" evidence="3">
    <location>
        <begin position="327"/>
        <end position="360"/>
    </location>
</feature>
<dbReference type="Pfam" id="PF13181">
    <property type="entry name" value="TPR_8"/>
    <property type="match status" value="1"/>
</dbReference>
<organism evidence="7 8">
    <name type="scientific">Paramecium tetraurelia</name>
    <dbReference type="NCBI Taxonomy" id="5888"/>
    <lineage>
        <taxon>Eukaryota</taxon>
        <taxon>Sar</taxon>
        <taxon>Alveolata</taxon>
        <taxon>Ciliophora</taxon>
        <taxon>Intramacronucleata</taxon>
        <taxon>Oligohymenophorea</taxon>
        <taxon>Peniculida</taxon>
        <taxon>Parameciidae</taxon>
        <taxon>Paramecium</taxon>
    </lineage>
</organism>
<dbReference type="PANTHER" id="PTHR44858:SF1">
    <property type="entry name" value="UDP-N-ACETYLGLUCOSAMINE--PEPTIDE N-ACETYLGLUCOSAMINYLTRANSFERASE SPINDLY-RELATED"/>
    <property type="match status" value="1"/>
</dbReference>
<dbReference type="Proteomes" id="UP000000600">
    <property type="component" value="Unassembled WGS sequence"/>
</dbReference>
<feature type="region of interest" description="Disordered" evidence="5">
    <location>
        <begin position="767"/>
        <end position="794"/>
    </location>
</feature>
<feature type="transmembrane region" description="Helical" evidence="6">
    <location>
        <begin position="22"/>
        <end position="43"/>
    </location>
</feature>
<dbReference type="KEGG" id="ptm:GSPATT00031071001"/>
<evidence type="ECO:0000256" key="4">
    <source>
        <dbReference type="SAM" id="Coils"/>
    </source>
</evidence>
<dbReference type="SMART" id="SM00028">
    <property type="entry name" value="TPR"/>
    <property type="match status" value="7"/>
</dbReference>
<dbReference type="GeneID" id="5014024"/>
<feature type="coiled-coil region" evidence="4">
    <location>
        <begin position="446"/>
        <end position="473"/>
    </location>
</feature>
<name>A0BQM5_PARTE</name>
<evidence type="ECO:0000256" key="5">
    <source>
        <dbReference type="SAM" id="MobiDB-lite"/>
    </source>
</evidence>
<dbReference type="PANTHER" id="PTHR44858">
    <property type="entry name" value="TETRATRICOPEPTIDE REPEAT PROTEIN 6"/>
    <property type="match status" value="1"/>
</dbReference>
<keyword evidence="6" id="KW-0472">Membrane</keyword>
<keyword evidence="4" id="KW-0175">Coiled coil</keyword>
<dbReference type="eggNOG" id="KOG1124">
    <property type="taxonomic scope" value="Eukaryota"/>
</dbReference>
<keyword evidence="2 3" id="KW-0802">TPR repeat</keyword>
<evidence type="ECO:0000256" key="3">
    <source>
        <dbReference type="PROSITE-ProRule" id="PRU00339"/>
    </source>
</evidence>
<feature type="repeat" description="TPR" evidence="3">
    <location>
        <begin position="217"/>
        <end position="250"/>
    </location>
</feature>
<feature type="repeat" description="TPR" evidence="3">
    <location>
        <begin position="361"/>
        <end position="394"/>
    </location>
</feature>
<proteinExistence type="predicted"/>
<dbReference type="OrthoDB" id="9991317at2759"/>
<evidence type="ECO:0000256" key="1">
    <source>
        <dbReference type="ARBA" id="ARBA00022737"/>
    </source>
</evidence>
<evidence type="ECO:0000313" key="7">
    <source>
        <dbReference type="EMBL" id="CAK60842.1"/>
    </source>
</evidence>
<dbReference type="STRING" id="5888.A0BQM5"/>
<sequence>MLTLKKAYYQNLQIKNNKPLKIIIKLSRLIKIIFQLIIIELIIGIQSMRRRKQLLIMIKQFHQTLKMHQHISKELSCSQQSTRKIKLQKISQNLYKLIPDRVQFQCIEGIYSKNKIQFLRQFKIIQMLFKFVLIKHRYIQREVFNHLQITKRLYKIIIMQSKLIQIVLRLFIREVLLFLKLAILNKCIYRNDLAIADFNICIQINPKSELAYISKGHTQIFIIGLILNEMNKPEQAVIEYNKALLINPNNFNITLKRAYAYILMKLYKQALNDFSTVIEMYPNESSYYTSRGLLIMYNIANLLFNIGQKEEALKDYNKAIELNPKDATYYYNRAVFYNKVNLKEMSLQDYNMTIELDPKNYSAYNNRGLLLQSIGKKDEALQDFLNAIRLCPDHPLYLANLGDQYYSDHQFELANQYYKQAQTQIECISLQKLNQLRLNIEHLNFIKTKVQLITQIEDEIKKMKKQIEQLPKTSSNNEQIKECLEKVSTIERSLSYSVLPCNQEQQSDAQQTIISFYQQMQKQLKELYVKLDQQDKVINLLVQQDQFKIEQQMKEIKLPQNKHQFTYFRSLFWHLYYYLHAMSEISTNLFQVNTNAMIESSSEKVINLVKKTFNIGTKVLDKVHIAAHAFHIINEALNIVVDHKREEKFKKRLMLLTNILKLFAITPTELEREVQFTAIELSRTQQTGLKENQNSRFIEFIKKLAEEESISEEKSKDIFWKKGIEDTFIILRYLEKFNQKIIQEDQNKKLSEVFLEAIKFNIIEESSKKQKDPSQTQMKQKKPKKKFQEACNIQ</sequence>
<evidence type="ECO:0000313" key="8">
    <source>
        <dbReference type="Proteomes" id="UP000000600"/>
    </source>
</evidence>
<gene>
    <name evidence="7" type="ORF">GSPATT00031071001</name>
</gene>
<dbReference type="PROSITE" id="PS50005">
    <property type="entry name" value="TPR"/>
    <property type="match status" value="5"/>
</dbReference>
<dbReference type="SUPFAM" id="SSF48452">
    <property type="entry name" value="TPR-like"/>
    <property type="match status" value="1"/>
</dbReference>
<dbReference type="Pfam" id="PF00515">
    <property type="entry name" value="TPR_1"/>
    <property type="match status" value="2"/>
</dbReference>
<dbReference type="InParanoid" id="A0BQM5"/>
<protein>
    <submittedName>
        <fullName evidence="7">Uncharacterized protein</fullName>
    </submittedName>
</protein>